<protein>
    <submittedName>
        <fullName evidence="3">Aldo/keto reductase</fullName>
    </submittedName>
</protein>
<dbReference type="GO" id="GO:0005737">
    <property type="term" value="C:cytoplasm"/>
    <property type="evidence" value="ECO:0007669"/>
    <property type="project" value="TreeGrafter"/>
</dbReference>
<dbReference type="Gene3D" id="3.20.20.100">
    <property type="entry name" value="NADP-dependent oxidoreductase domain"/>
    <property type="match status" value="1"/>
</dbReference>
<dbReference type="EMBL" id="CP056041">
    <property type="protein sequence ID" value="QKZ21448.1"/>
    <property type="molecule type" value="Genomic_DNA"/>
</dbReference>
<dbReference type="InterPro" id="IPR023210">
    <property type="entry name" value="NADP_OxRdtase_dom"/>
</dbReference>
<dbReference type="Proteomes" id="UP000509418">
    <property type="component" value="Chromosome"/>
</dbReference>
<dbReference type="GO" id="GO:0016491">
    <property type="term" value="F:oxidoreductase activity"/>
    <property type="evidence" value="ECO:0007669"/>
    <property type="project" value="UniProtKB-KW"/>
</dbReference>
<evidence type="ECO:0000313" key="4">
    <source>
        <dbReference type="Proteomes" id="UP000509418"/>
    </source>
</evidence>
<dbReference type="Pfam" id="PF00248">
    <property type="entry name" value="Aldo_ket_red"/>
    <property type="match status" value="1"/>
</dbReference>
<reference evidence="3 4" key="1">
    <citation type="submission" date="2020-06" db="EMBL/GenBank/DDBJ databases">
        <title>Genome mining for natural products.</title>
        <authorList>
            <person name="Zhang B."/>
            <person name="Shi J."/>
            <person name="Ge H."/>
        </authorList>
    </citation>
    <scope>NUCLEOTIDE SEQUENCE [LARGE SCALE GENOMIC DNA]</scope>
    <source>
        <strain evidence="3 4">NA02069</strain>
    </source>
</reference>
<dbReference type="RefSeq" id="WP_176577066.1">
    <property type="nucleotide sequence ID" value="NZ_CBDRGH010000007.1"/>
</dbReference>
<gene>
    <name evidence="3" type="ORF">HUT05_31400</name>
</gene>
<keyword evidence="1" id="KW-0560">Oxidoreductase</keyword>
<sequence>MRTTLPTAPMGATGLVAPVQGLGCMRMTEPATATGPSAAATVINRALDLGATMIDTSDMYGRGRNEEMVGRAVRHRRDEAVLCTRFGVVFGPGDSWSMRGDAPFVRASCEASLKRLGTDVIDLYYLARPHVNVALEETIGAMAGLVAEGKVRHIGLSEVSGAELRRAHAVHPVSAVQSEWSLGARRIEAMVPDCVELGVGVVPFSPNGRGLLSARDDRSAQLARTFPGREDLPGVLRDIATGHGVRPGQIALAWVHHRARVWGIPVTPIPGTRRLDHLQENVAAAGIALTDTELARLDAVSPAGA</sequence>
<dbReference type="InterPro" id="IPR036812">
    <property type="entry name" value="NAD(P)_OxRdtase_dom_sf"/>
</dbReference>
<dbReference type="InterPro" id="IPR050791">
    <property type="entry name" value="Aldo-Keto_reductase"/>
</dbReference>
<name>A0A7H8TEI9_STRCX</name>
<dbReference type="InterPro" id="IPR020471">
    <property type="entry name" value="AKR"/>
</dbReference>
<evidence type="ECO:0000259" key="2">
    <source>
        <dbReference type="Pfam" id="PF00248"/>
    </source>
</evidence>
<dbReference type="PANTHER" id="PTHR43625:SF40">
    <property type="entry name" value="ALDO-KETO REDUCTASE YAKC [NADP(+)]"/>
    <property type="match status" value="1"/>
</dbReference>
<proteinExistence type="predicted"/>
<evidence type="ECO:0000313" key="3">
    <source>
        <dbReference type="EMBL" id="QKZ21448.1"/>
    </source>
</evidence>
<dbReference type="AlphaFoldDB" id="A0A7H8TEI9"/>
<accession>A0A7H8TEI9</accession>
<dbReference type="PRINTS" id="PR00069">
    <property type="entry name" value="ALDKETRDTASE"/>
</dbReference>
<dbReference type="PANTHER" id="PTHR43625">
    <property type="entry name" value="AFLATOXIN B1 ALDEHYDE REDUCTASE"/>
    <property type="match status" value="1"/>
</dbReference>
<organism evidence="3 4">
    <name type="scientific">Streptomyces chartreusis</name>
    <dbReference type="NCBI Taxonomy" id="1969"/>
    <lineage>
        <taxon>Bacteria</taxon>
        <taxon>Bacillati</taxon>
        <taxon>Actinomycetota</taxon>
        <taxon>Actinomycetes</taxon>
        <taxon>Kitasatosporales</taxon>
        <taxon>Streptomycetaceae</taxon>
        <taxon>Streptomyces</taxon>
    </lineage>
</organism>
<feature type="domain" description="NADP-dependent oxidoreductase" evidence="2">
    <location>
        <begin position="21"/>
        <end position="300"/>
    </location>
</feature>
<keyword evidence="4" id="KW-1185">Reference proteome</keyword>
<dbReference type="SUPFAM" id="SSF51430">
    <property type="entry name" value="NAD(P)-linked oxidoreductase"/>
    <property type="match status" value="1"/>
</dbReference>
<evidence type="ECO:0000256" key="1">
    <source>
        <dbReference type="ARBA" id="ARBA00023002"/>
    </source>
</evidence>